<dbReference type="EMBL" id="LOMZ01000001">
    <property type="protein sequence ID" value="PLC10991.1"/>
    <property type="molecule type" value="Genomic_DNA"/>
</dbReference>
<dbReference type="InterPro" id="IPR035907">
    <property type="entry name" value="Hppk_sf"/>
</dbReference>
<dbReference type="RefSeq" id="WP_101850761.1">
    <property type="nucleotide sequence ID" value="NZ_LOMZ01000001.1"/>
</dbReference>
<evidence type="ECO:0000256" key="7">
    <source>
        <dbReference type="ARBA" id="ARBA00022840"/>
    </source>
</evidence>
<comment type="caution">
    <text evidence="11">The sequence shown here is derived from an EMBL/GenBank/DDBJ whole genome shotgun (WGS) entry which is preliminary data.</text>
</comment>
<keyword evidence="4" id="KW-0808">Transferase</keyword>
<dbReference type="Gene3D" id="3.30.70.560">
    <property type="entry name" value="7,8-Dihydro-6-hydroxymethylpterin-pyrophosphokinase HPPK"/>
    <property type="match status" value="1"/>
</dbReference>
<evidence type="ECO:0000313" key="12">
    <source>
        <dbReference type="Proteomes" id="UP000234632"/>
    </source>
</evidence>
<name>A0A2N4SYD1_9MICC</name>
<keyword evidence="7" id="KW-0067">ATP-binding</keyword>
<protein>
    <recommendedName>
        <fullName evidence="3">2-amino-4-hydroxy-6-hydroxymethyldihydropteridine diphosphokinase</fullName>
        <ecNumber evidence="3">2.7.6.3</ecNumber>
    </recommendedName>
</protein>
<sequence>MGVRAVLALGANLGDREGTLRRAALELAAHPGIRLVRASPVVATAPVGGPPGQDEFRNAVVEVETDLAPLELLRACQEVEDRHHRTREVRWGPRTLDVDVVDYGARRLDSPELTLPHPRAAGRAFVLVPWALMDPEALLDGRPVAELARAAPDRDGVGPGTEPLLPADPPGPPGR</sequence>
<evidence type="ECO:0000259" key="10">
    <source>
        <dbReference type="PROSITE" id="PS00794"/>
    </source>
</evidence>
<evidence type="ECO:0000256" key="5">
    <source>
        <dbReference type="ARBA" id="ARBA00022741"/>
    </source>
</evidence>
<comment type="catalytic activity">
    <reaction evidence="1">
        <text>6-hydroxymethyl-7,8-dihydropterin + ATP = (7,8-dihydropterin-6-yl)methyl diphosphate + AMP + H(+)</text>
        <dbReference type="Rhea" id="RHEA:11412"/>
        <dbReference type="ChEBI" id="CHEBI:15378"/>
        <dbReference type="ChEBI" id="CHEBI:30616"/>
        <dbReference type="ChEBI" id="CHEBI:44841"/>
        <dbReference type="ChEBI" id="CHEBI:72950"/>
        <dbReference type="ChEBI" id="CHEBI:456215"/>
        <dbReference type="EC" id="2.7.6.3"/>
    </reaction>
</comment>
<feature type="compositionally biased region" description="Pro residues" evidence="9">
    <location>
        <begin position="166"/>
        <end position="175"/>
    </location>
</feature>
<dbReference type="EC" id="2.7.6.3" evidence="3"/>
<reference evidence="11 12" key="1">
    <citation type="submission" date="2015-12" db="EMBL/GenBank/DDBJ databases">
        <authorList>
            <person name="Shamseldin A."/>
            <person name="Moawad H."/>
            <person name="Abd El-Rahim W.M."/>
            <person name="Sadowsky M.J."/>
        </authorList>
    </citation>
    <scope>NUCLEOTIDE SEQUENCE [LARGE SCALE GENOMIC DNA]</scope>
    <source>
        <strain evidence="11 12">S43</strain>
    </source>
</reference>
<evidence type="ECO:0000256" key="9">
    <source>
        <dbReference type="SAM" id="MobiDB-lite"/>
    </source>
</evidence>
<dbReference type="UniPathway" id="UPA00077">
    <property type="reaction ID" value="UER00155"/>
</dbReference>
<dbReference type="Proteomes" id="UP000234632">
    <property type="component" value="Unassembled WGS sequence"/>
</dbReference>
<evidence type="ECO:0000313" key="11">
    <source>
        <dbReference type="EMBL" id="PLC10991.1"/>
    </source>
</evidence>
<dbReference type="GO" id="GO:0046656">
    <property type="term" value="P:folic acid biosynthetic process"/>
    <property type="evidence" value="ECO:0007669"/>
    <property type="project" value="UniProtKB-KW"/>
</dbReference>
<evidence type="ECO:0000256" key="1">
    <source>
        <dbReference type="ARBA" id="ARBA00000198"/>
    </source>
</evidence>
<dbReference type="InterPro" id="IPR000550">
    <property type="entry name" value="Hppk"/>
</dbReference>
<dbReference type="PROSITE" id="PS00794">
    <property type="entry name" value="HPPK"/>
    <property type="match status" value="1"/>
</dbReference>
<dbReference type="PANTHER" id="PTHR43071">
    <property type="entry name" value="2-AMINO-4-HYDROXY-6-HYDROXYMETHYLDIHYDROPTERIDINE PYROPHOSPHOKINASE"/>
    <property type="match status" value="1"/>
</dbReference>
<dbReference type="SUPFAM" id="SSF55083">
    <property type="entry name" value="6-hydroxymethyl-7,8-dihydropterin pyrophosphokinase, HPPK"/>
    <property type="match status" value="1"/>
</dbReference>
<dbReference type="CDD" id="cd00483">
    <property type="entry name" value="HPPK"/>
    <property type="match status" value="1"/>
</dbReference>
<gene>
    <name evidence="11" type="ORF">AUQ48_00385</name>
</gene>
<keyword evidence="8" id="KW-0289">Folate biosynthesis</keyword>
<dbReference type="GO" id="GO:0016301">
    <property type="term" value="F:kinase activity"/>
    <property type="evidence" value="ECO:0007669"/>
    <property type="project" value="UniProtKB-KW"/>
</dbReference>
<evidence type="ECO:0000256" key="8">
    <source>
        <dbReference type="ARBA" id="ARBA00022909"/>
    </source>
</evidence>
<evidence type="ECO:0000256" key="3">
    <source>
        <dbReference type="ARBA" id="ARBA00013253"/>
    </source>
</evidence>
<dbReference type="PANTHER" id="PTHR43071:SF1">
    <property type="entry name" value="2-AMINO-4-HYDROXY-6-HYDROXYMETHYLDIHYDROPTERIDINE PYROPHOSPHOKINASE"/>
    <property type="match status" value="1"/>
</dbReference>
<organism evidence="11 12">
    <name type="scientific">Kocuria flava</name>
    <dbReference type="NCBI Taxonomy" id="446860"/>
    <lineage>
        <taxon>Bacteria</taxon>
        <taxon>Bacillati</taxon>
        <taxon>Actinomycetota</taxon>
        <taxon>Actinomycetes</taxon>
        <taxon>Micrococcales</taxon>
        <taxon>Micrococcaceae</taxon>
        <taxon>Kocuria</taxon>
    </lineage>
</organism>
<keyword evidence="6 11" id="KW-0418">Kinase</keyword>
<dbReference type="GO" id="GO:0046654">
    <property type="term" value="P:tetrahydrofolate biosynthetic process"/>
    <property type="evidence" value="ECO:0007669"/>
    <property type="project" value="UniProtKB-UniPathway"/>
</dbReference>
<dbReference type="GO" id="GO:0003848">
    <property type="term" value="F:2-amino-4-hydroxy-6-hydroxymethyldihydropteridine diphosphokinase activity"/>
    <property type="evidence" value="ECO:0007669"/>
    <property type="project" value="UniProtKB-EC"/>
</dbReference>
<keyword evidence="5" id="KW-0547">Nucleotide-binding</keyword>
<dbReference type="NCBIfam" id="TIGR01498">
    <property type="entry name" value="folK"/>
    <property type="match status" value="1"/>
</dbReference>
<evidence type="ECO:0000256" key="2">
    <source>
        <dbReference type="ARBA" id="ARBA00005051"/>
    </source>
</evidence>
<comment type="pathway">
    <text evidence="2">Cofactor biosynthesis; tetrahydrofolate biosynthesis; 2-amino-4-hydroxy-6-hydroxymethyl-7,8-dihydropteridine diphosphate from 7,8-dihydroneopterin triphosphate: step 4/4.</text>
</comment>
<proteinExistence type="predicted"/>
<feature type="region of interest" description="Disordered" evidence="9">
    <location>
        <begin position="149"/>
        <end position="175"/>
    </location>
</feature>
<evidence type="ECO:0000256" key="4">
    <source>
        <dbReference type="ARBA" id="ARBA00022679"/>
    </source>
</evidence>
<dbReference type="GO" id="GO:0005524">
    <property type="term" value="F:ATP binding"/>
    <property type="evidence" value="ECO:0007669"/>
    <property type="project" value="UniProtKB-KW"/>
</dbReference>
<evidence type="ECO:0000256" key="6">
    <source>
        <dbReference type="ARBA" id="ARBA00022777"/>
    </source>
</evidence>
<feature type="domain" description="7,8-dihydro-6-hydroxymethylpterin-pyrophosphokinase" evidence="10">
    <location>
        <begin position="90"/>
        <end position="101"/>
    </location>
</feature>
<dbReference type="Pfam" id="PF01288">
    <property type="entry name" value="HPPK"/>
    <property type="match status" value="1"/>
</dbReference>
<dbReference type="AlphaFoldDB" id="A0A2N4SYD1"/>
<accession>A0A2N4SYD1</accession>